<gene>
    <name evidence="1" type="ORF">A2159_01090</name>
</gene>
<dbReference type="Proteomes" id="UP000179219">
    <property type="component" value="Unassembled WGS sequence"/>
</dbReference>
<dbReference type="EMBL" id="MGFP01000002">
    <property type="protein sequence ID" value="OGM10660.1"/>
    <property type="molecule type" value="Genomic_DNA"/>
</dbReference>
<dbReference type="Pfam" id="PF02583">
    <property type="entry name" value="Trns_repr_metal"/>
    <property type="match status" value="1"/>
</dbReference>
<name>A0A1F7X6F6_9BACT</name>
<evidence type="ECO:0008006" key="3">
    <source>
        <dbReference type="Google" id="ProtNLM"/>
    </source>
</evidence>
<evidence type="ECO:0000313" key="2">
    <source>
        <dbReference type="Proteomes" id="UP000179219"/>
    </source>
</evidence>
<dbReference type="GO" id="GO:0045892">
    <property type="term" value="P:negative regulation of DNA-templated transcription"/>
    <property type="evidence" value="ECO:0007669"/>
    <property type="project" value="UniProtKB-ARBA"/>
</dbReference>
<evidence type="ECO:0000313" key="1">
    <source>
        <dbReference type="EMBL" id="OGM10660.1"/>
    </source>
</evidence>
<dbReference type="InterPro" id="IPR038390">
    <property type="entry name" value="Metal_Tscrpt_repr_sf"/>
</dbReference>
<sequence length="92" mass="10566">MSRGIPKDKSVKRKIIHRFKIAKGHLEKVISMIEKDEYCINIVHQSLAVQSALKEIDKIIIKNHLETCVSDAIKKGDNQEVIDELMKVLDKK</sequence>
<dbReference type="InterPro" id="IPR003735">
    <property type="entry name" value="Metal_Tscrpt_repr"/>
</dbReference>
<protein>
    <recommendedName>
        <fullName evidence="3">Transcriptional regulator</fullName>
    </recommendedName>
</protein>
<reference evidence="1 2" key="1">
    <citation type="journal article" date="2016" name="Nat. Commun.">
        <title>Thousands of microbial genomes shed light on interconnected biogeochemical processes in an aquifer system.</title>
        <authorList>
            <person name="Anantharaman K."/>
            <person name="Brown C.T."/>
            <person name="Hug L.A."/>
            <person name="Sharon I."/>
            <person name="Castelle C.J."/>
            <person name="Probst A.J."/>
            <person name="Thomas B.C."/>
            <person name="Singh A."/>
            <person name="Wilkins M.J."/>
            <person name="Karaoz U."/>
            <person name="Brodie E.L."/>
            <person name="Williams K.H."/>
            <person name="Hubbard S.S."/>
            <person name="Banfield J.F."/>
        </authorList>
    </citation>
    <scope>NUCLEOTIDE SEQUENCE [LARGE SCALE GENOMIC DNA]</scope>
</reference>
<dbReference type="Gene3D" id="1.20.58.1000">
    <property type="entry name" value="Metal-sensitive repressor, helix protomer"/>
    <property type="match status" value="1"/>
</dbReference>
<comment type="caution">
    <text evidence="1">The sequence shown here is derived from an EMBL/GenBank/DDBJ whole genome shotgun (WGS) entry which is preliminary data.</text>
</comment>
<accession>A0A1F7X6F6</accession>
<proteinExistence type="predicted"/>
<dbReference type="GO" id="GO:0003677">
    <property type="term" value="F:DNA binding"/>
    <property type="evidence" value="ECO:0007669"/>
    <property type="project" value="InterPro"/>
</dbReference>
<organism evidence="1 2">
    <name type="scientific">Candidatus Woesebacteria bacterium RBG_13_34_9</name>
    <dbReference type="NCBI Taxonomy" id="1802477"/>
    <lineage>
        <taxon>Bacteria</taxon>
        <taxon>Candidatus Woeseibacteriota</taxon>
    </lineage>
</organism>
<dbReference type="AlphaFoldDB" id="A0A1F7X6F6"/>
<dbReference type="GO" id="GO:0046872">
    <property type="term" value="F:metal ion binding"/>
    <property type="evidence" value="ECO:0007669"/>
    <property type="project" value="InterPro"/>
</dbReference>
<dbReference type="PANTHER" id="PTHR33677">
    <property type="entry name" value="TRANSCRIPTIONAL REPRESSOR FRMR-RELATED"/>
    <property type="match status" value="1"/>
</dbReference>